<gene>
    <name evidence="2" type="ORF">GCM10022416_48360</name>
</gene>
<organism evidence="2 3">
    <name type="scientific">Actinomadura keratinilytica</name>
    <dbReference type="NCBI Taxonomy" id="547461"/>
    <lineage>
        <taxon>Bacteria</taxon>
        <taxon>Bacillati</taxon>
        <taxon>Actinomycetota</taxon>
        <taxon>Actinomycetes</taxon>
        <taxon>Streptosporangiales</taxon>
        <taxon>Thermomonosporaceae</taxon>
        <taxon>Actinomadura</taxon>
    </lineage>
</organism>
<protein>
    <submittedName>
        <fullName evidence="2">Uncharacterized protein</fullName>
    </submittedName>
</protein>
<feature type="region of interest" description="Disordered" evidence="1">
    <location>
        <begin position="66"/>
        <end position="116"/>
    </location>
</feature>
<evidence type="ECO:0000313" key="3">
    <source>
        <dbReference type="Proteomes" id="UP001500266"/>
    </source>
</evidence>
<evidence type="ECO:0000313" key="2">
    <source>
        <dbReference type="EMBL" id="GAA4151278.1"/>
    </source>
</evidence>
<sequence>MRSARPARLAVRPGPPRDGPHLRILRRLSQHSESSATDRDIPGIEPVTWAGSCAWWYASFAAAAGPDTAGRRPAAEQGAGRKPVVHSSDEPPRGTAIMSNSGTTPTPADDAAEEAARALQTALDRRDNGGRSAR</sequence>
<keyword evidence="3" id="KW-1185">Reference proteome</keyword>
<evidence type="ECO:0000256" key="1">
    <source>
        <dbReference type="SAM" id="MobiDB-lite"/>
    </source>
</evidence>
<name>A0ABP7ZA04_9ACTN</name>
<dbReference type="EMBL" id="BAABDO010000092">
    <property type="protein sequence ID" value="GAA4151278.1"/>
    <property type="molecule type" value="Genomic_DNA"/>
</dbReference>
<dbReference type="Proteomes" id="UP001500266">
    <property type="component" value="Unassembled WGS sequence"/>
</dbReference>
<comment type="caution">
    <text evidence="2">The sequence shown here is derived from an EMBL/GenBank/DDBJ whole genome shotgun (WGS) entry which is preliminary data.</text>
</comment>
<reference evidence="3" key="1">
    <citation type="journal article" date="2019" name="Int. J. Syst. Evol. Microbiol.">
        <title>The Global Catalogue of Microorganisms (GCM) 10K type strain sequencing project: providing services to taxonomists for standard genome sequencing and annotation.</title>
        <authorList>
            <consortium name="The Broad Institute Genomics Platform"/>
            <consortium name="The Broad Institute Genome Sequencing Center for Infectious Disease"/>
            <person name="Wu L."/>
            <person name="Ma J."/>
        </authorList>
    </citation>
    <scope>NUCLEOTIDE SEQUENCE [LARGE SCALE GENOMIC DNA]</scope>
    <source>
        <strain evidence="3">JCM 17316</strain>
    </source>
</reference>
<feature type="region of interest" description="Disordered" evidence="1">
    <location>
        <begin position="1"/>
        <end position="23"/>
    </location>
</feature>
<accession>A0ABP7ZA04</accession>
<proteinExistence type="predicted"/>